<keyword evidence="11" id="KW-1185">Reference proteome</keyword>
<keyword evidence="3" id="KW-0963">Cytoplasm</keyword>
<dbReference type="FunFam" id="2.130.10.10:FF:001150">
    <property type="entry name" value="WD repeat-containing protein 37"/>
    <property type="match status" value="1"/>
</dbReference>
<feature type="repeat" description="WD" evidence="8">
    <location>
        <begin position="383"/>
        <end position="423"/>
    </location>
</feature>
<dbReference type="OrthoDB" id="9984207at2759"/>
<evidence type="ECO:0000256" key="1">
    <source>
        <dbReference type="ARBA" id="ARBA00004123"/>
    </source>
</evidence>
<dbReference type="Gene3D" id="2.130.10.10">
    <property type="entry name" value="YVTN repeat-like/Quinoprotein amine dehydrogenase"/>
    <property type="match status" value="3"/>
</dbReference>
<evidence type="ECO:0000256" key="3">
    <source>
        <dbReference type="ARBA" id="ARBA00022490"/>
    </source>
</evidence>
<evidence type="ECO:0000256" key="5">
    <source>
        <dbReference type="ARBA" id="ARBA00022737"/>
    </source>
</evidence>
<dbReference type="PANTHER" id="PTHR19855:SF12">
    <property type="entry name" value="WD REPEAT-CONTAINING PROTEIN 37"/>
    <property type="match status" value="1"/>
</dbReference>
<proteinExistence type="predicted"/>
<feature type="region of interest" description="Disordered" evidence="9">
    <location>
        <begin position="25"/>
        <end position="45"/>
    </location>
</feature>
<feature type="repeat" description="WD" evidence="8">
    <location>
        <begin position="219"/>
        <end position="260"/>
    </location>
</feature>
<evidence type="ECO:0000256" key="4">
    <source>
        <dbReference type="ARBA" id="ARBA00022574"/>
    </source>
</evidence>
<comment type="subcellular location">
    <subcellularLocation>
        <location evidence="2">Cytoplasm</location>
    </subcellularLocation>
    <subcellularLocation>
        <location evidence="1">Nucleus</location>
    </subcellularLocation>
</comment>
<dbReference type="Pfam" id="PF00400">
    <property type="entry name" value="WD40"/>
    <property type="match status" value="6"/>
</dbReference>
<evidence type="ECO:0000256" key="2">
    <source>
        <dbReference type="ARBA" id="ARBA00004496"/>
    </source>
</evidence>
<evidence type="ECO:0000256" key="7">
    <source>
        <dbReference type="ARBA" id="ARBA00040954"/>
    </source>
</evidence>
<gene>
    <name evidence="10" type="primary">Wdr37</name>
    <name evidence="10" type="ORF">TNIN_257141</name>
</gene>
<evidence type="ECO:0000256" key="6">
    <source>
        <dbReference type="ARBA" id="ARBA00023242"/>
    </source>
</evidence>
<sequence>MNQGVIKSSLSFLFRVLKEQNKMPLESQSSKSSKGKRIKSFGRVSSSADPDYPLPYNRVDDGEIILPLAFRGRLYELFSQIEKEFETIYTENIALKDKIESLNEQLEREPATVIERTDTFDSGEPTAVKTKGKRESITASQLSQKIKSTYKLKASTSRIVSTFKTPSLACRLFKEYVGHRDGVWEVSCSRHGPQLIATASADHTAKIWDIHSGGCIVQYWGHKGSVNSVRFHPSQDLVVSSSGDQTAHVWSVSSSGNVSDNLKYHSSEEEVELSEEDHCDDAESSHNIAILKNAKIELQGHIGVVIAADWLAGGDQVITASWDRTANVYDVQTGELVTQLVGHDQELTNTCTHPTQRLVVTSSKDTTFRLWDFRDAIHSVSVFQGHTNPVTSATFASGDKVVSGSDDRTVKVWDLKNMRSPLTTIRLDSPVNRLAVSNQNIIAIPHDNRHVRLFDLNGVRLARLPRSNRQGHRRMVCSVAWSDEGRNLFSCGFDRLVFGWRVTFPNKDDTKPSITKAGKE</sequence>
<dbReference type="CDD" id="cd00200">
    <property type="entry name" value="WD40"/>
    <property type="match status" value="1"/>
</dbReference>
<dbReference type="SMART" id="SM00320">
    <property type="entry name" value="WD40"/>
    <property type="match status" value="7"/>
</dbReference>
<feature type="repeat" description="WD" evidence="8">
    <location>
        <begin position="340"/>
        <end position="381"/>
    </location>
</feature>
<feature type="repeat" description="WD" evidence="8">
    <location>
        <begin position="176"/>
        <end position="218"/>
    </location>
</feature>
<dbReference type="SUPFAM" id="SSF50978">
    <property type="entry name" value="WD40 repeat-like"/>
    <property type="match status" value="1"/>
</dbReference>
<dbReference type="PROSITE" id="PS50294">
    <property type="entry name" value="WD_REPEATS_REGION"/>
    <property type="match status" value="4"/>
</dbReference>
<protein>
    <recommendedName>
        <fullName evidence="7">WD repeat-containing protein 37</fullName>
    </recommendedName>
</protein>
<evidence type="ECO:0000256" key="9">
    <source>
        <dbReference type="SAM" id="MobiDB-lite"/>
    </source>
</evidence>
<accession>A0A8X7CFF6</accession>
<dbReference type="InterPro" id="IPR001680">
    <property type="entry name" value="WD40_rpt"/>
</dbReference>
<dbReference type="Proteomes" id="UP000886998">
    <property type="component" value="Unassembled WGS sequence"/>
</dbReference>
<dbReference type="InterPro" id="IPR019775">
    <property type="entry name" value="WD40_repeat_CS"/>
</dbReference>
<feature type="repeat" description="WD" evidence="8">
    <location>
        <begin position="469"/>
        <end position="502"/>
    </location>
</feature>
<evidence type="ECO:0000256" key="8">
    <source>
        <dbReference type="PROSITE-ProRule" id="PRU00221"/>
    </source>
</evidence>
<dbReference type="EMBL" id="BMAV01018142">
    <property type="protein sequence ID" value="GFY70279.1"/>
    <property type="molecule type" value="Genomic_DNA"/>
</dbReference>
<evidence type="ECO:0000313" key="11">
    <source>
        <dbReference type="Proteomes" id="UP000886998"/>
    </source>
</evidence>
<dbReference type="AlphaFoldDB" id="A0A8X7CFF6"/>
<dbReference type="InterPro" id="IPR015943">
    <property type="entry name" value="WD40/YVTN_repeat-like_dom_sf"/>
</dbReference>
<evidence type="ECO:0000313" key="10">
    <source>
        <dbReference type="EMBL" id="GFY70279.1"/>
    </source>
</evidence>
<feature type="repeat" description="WD" evidence="8">
    <location>
        <begin position="298"/>
        <end position="339"/>
    </location>
</feature>
<comment type="caution">
    <text evidence="10">The sequence shown here is derived from an EMBL/GenBank/DDBJ whole genome shotgun (WGS) entry which is preliminary data.</text>
</comment>
<organism evidence="10 11">
    <name type="scientific">Trichonephila inaurata madagascariensis</name>
    <dbReference type="NCBI Taxonomy" id="2747483"/>
    <lineage>
        <taxon>Eukaryota</taxon>
        <taxon>Metazoa</taxon>
        <taxon>Ecdysozoa</taxon>
        <taxon>Arthropoda</taxon>
        <taxon>Chelicerata</taxon>
        <taxon>Arachnida</taxon>
        <taxon>Araneae</taxon>
        <taxon>Araneomorphae</taxon>
        <taxon>Entelegynae</taxon>
        <taxon>Araneoidea</taxon>
        <taxon>Nephilidae</taxon>
        <taxon>Trichonephila</taxon>
        <taxon>Trichonephila inaurata</taxon>
    </lineage>
</organism>
<keyword evidence="6" id="KW-0539">Nucleus</keyword>
<dbReference type="PROSITE" id="PS00678">
    <property type="entry name" value="WD_REPEATS_1"/>
    <property type="match status" value="2"/>
</dbReference>
<dbReference type="GO" id="GO:0005634">
    <property type="term" value="C:nucleus"/>
    <property type="evidence" value="ECO:0007669"/>
    <property type="project" value="UniProtKB-SubCell"/>
</dbReference>
<dbReference type="InterPro" id="IPR036322">
    <property type="entry name" value="WD40_repeat_dom_sf"/>
</dbReference>
<dbReference type="PANTHER" id="PTHR19855">
    <property type="entry name" value="WD40 REPEAT PROTEIN 12, 37"/>
    <property type="match status" value="1"/>
</dbReference>
<dbReference type="PROSITE" id="PS50082">
    <property type="entry name" value="WD_REPEATS_2"/>
    <property type="match status" value="6"/>
</dbReference>
<dbReference type="InterPro" id="IPR020472">
    <property type="entry name" value="WD40_PAC1"/>
</dbReference>
<dbReference type="GO" id="GO:0005737">
    <property type="term" value="C:cytoplasm"/>
    <property type="evidence" value="ECO:0007669"/>
    <property type="project" value="UniProtKB-SubCell"/>
</dbReference>
<name>A0A8X7CFF6_9ARAC</name>
<keyword evidence="5" id="KW-0677">Repeat</keyword>
<keyword evidence="4 8" id="KW-0853">WD repeat</keyword>
<dbReference type="PRINTS" id="PR00320">
    <property type="entry name" value="GPROTEINBRPT"/>
</dbReference>
<reference evidence="10" key="1">
    <citation type="submission" date="2020-08" db="EMBL/GenBank/DDBJ databases">
        <title>Multicomponent nature underlies the extraordinary mechanical properties of spider dragline silk.</title>
        <authorList>
            <person name="Kono N."/>
            <person name="Nakamura H."/>
            <person name="Mori M."/>
            <person name="Yoshida Y."/>
            <person name="Ohtoshi R."/>
            <person name="Malay A.D."/>
            <person name="Moran D.A.P."/>
            <person name="Tomita M."/>
            <person name="Numata K."/>
            <person name="Arakawa K."/>
        </authorList>
    </citation>
    <scope>NUCLEOTIDE SEQUENCE</scope>
</reference>